<evidence type="ECO:0000256" key="5">
    <source>
        <dbReference type="ARBA" id="ARBA00023136"/>
    </source>
</evidence>
<proteinExistence type="predicted"/>
<dbReference type="InterPro" id="IPR052027">
    <property type="entry name" value="PspC"/>
</dbReference>
<dbReference type="RefSeq" id="WP_196123290.1">
    <property type="nucleotide sequence ID" value="NZ_JADPMR010000001.1"/>
</dbReference>
<evidence type="ECO:0000256" key="2">
    <source>
        <dbReference type="ARBA" id="ARBA00022475"/>
    </source>
</evidence>
<dbReference type="EMBL" id="JADPMR010000001">
    <property type="protein sequence ID" value="MBF9000736.1"/>
    <property type="molecule type" value="Genomic_DNA"/>
</dbReference>
<keyword evidence="2" id="KW-1003">Cell membrane</keyword>
<evidence type="ECO:0000313" key="9">
    <source>
        <dbReference type="Proteomes" id="UP000597206"/>
    </source>
</evidence>
<feature type="domain" description="Phage shock protein PspC N-terminal" evidence="7">
    <location>
        <begin position="5"/>
        <end position="62"/>
    </location>
</feature>
<keyword evidence="3 6" id="KW-0812">Transmembrane</keyword>
<evidence type="ECO:0000256" key="6">
    <source>
        <dbReference type="SAM" id="Phobius"/>
    </source>
</evidence>
<dbReference type="NCBIfam" id="TIGR02978">
    <property type="entry name" value="phageshock_pspC"/>
    <property type="match status" value="1"/>
</dbReference>
<evidence type="ECO:0000256" key="3">
    <source>
        <dbReference type="ARBA" id="ARBA00022692"/>
    </source>
</evidence>
<comment type="caution">
    <text evidence="8">The sequence shown here is derived from an EMBL/GenBank/DDBJ whole genome shotgun (WGS) entry which is preliminary data.</text>
</comment>
<organism evidence="8 9">
    <name type="scientific">Vibrio nitrifigilis</name>
    <dbReference type="NCBI Taxonomy" id="2789781"/>
    <lineage>
        <taxon>Bacteria</taxon>
        <taxon>Pseudomonadati</taxon>
        <taxon>Pseudomonadota</taxon>
        <taxon>Gammaproteobacteria</taxon>
        <taxon>Vibrionales</taxon>
        <taxon>Vibrionaceae</taxon>
        <taxon>Vibrio</taxon>
    </lineage>
</organism>
<sequence>MSRSSLYRDSRHGKIAGVCAGVANFFGLEIWLVRILVVSATLLGGGFLIILLYIALSLMLEKQPYGEPIYAQEHTIKSKPWEQGKTAKQLLTAIDADLIDVEKKVQELEAYLTSDAYKVNREFNKL</sequence>
<keyword evidence="5 6" id="KW-0472">Membrane</keyword>
<dbReference type="InterPro" id="IPR007168">
    <property type="entry name" value="Phageshock_PspC_N"/>
</dbReference>
<dbReference type="Pfam" id="PF04024">
    <property type="entry name" value="PspC"/>
    <property type="match status" value="1"/>
</dbReference>
<keyword evidence="4 6" id="KW-1133">Transmembrane helix</keyword>
<evidence type="ECO:0000259" key="7">
    <source>
        <dbReference type="Pfam" id="PF04024"/>
    </source>
</evidence>
<gene>
    <name evidence="8" type="primary">pspC</name>
    <name evidence="8" type="ORF">I1A42_09200</name>
</gene>
<evidence type="ECO:0000256" key="1">
    <source>
        <dbReference type="ARBA" id="ARBA00004162"/>
    </source>
</evidence>
<evidence type="ECO:0000256" key="4">
    <source>
        <dbReference type="ARBA" id="ARBA00022989"/>
    </source>
</evidence>
<dbReference type="InterPro" id="IPR014320">
    <property type="entry name" value="Phageshock_PspC"/>
</dbReference>
<feature type="transmembrane region" description="Helical" evidence="6">
    <location>
        <begin position="38"/>
        <end position="60"/>
    </location>
</feature>
<comment type="subcellular location">
    <subcellularLocation>
        <location evidence="1">Cell membrane</location>
        <topology evidence="1">Single-pass membrane protein</topology>
    </subcellularLocation>
</comment>
<dbReference type="Proteomes" id="UP000597206">
    <property type="component" value="Unassembled WGS sequence"/>
</dbReference>
<evidence type="ECO:0000313" key="8">
    <source>
        <dbReference type="EMBL" id="MBF9000736.1"/>
    </source>
</evidence>
<protein>
    <submittedName>
        <fullName evidence="8">Envelope stress response membrane protein PspC</fullName>
    </submittedName>
</protein>
<dbReference type="PANTHER" id="PTHR33885:SF3">
    <property type="entry name" value="PHAGE SHOCK PROTEIN C"/>
    <property type="match status" value="1"/>
</dbReference>
<dbReference type="PANTHER" id="PTHR33885">
    <property type="entry name" value="PHAGE SHOCK PROTEIN C"/>
    <property type="match status" value="1"/>
</dbReference>
<reference evidence="8 9" key="1">
    <citation type="submission" date="2020-11" db="EMBL/GenBank/DDBJ databases">
        <title>Vibrio nitrifigilis sp. nov., a marine nitrogen-fixing bacterium isolated from the lagoon sediment of an islet inside an atoll.</title>
        <authorList>
            <person name="Wang L.-T."/>
            <person name="Shieh W.Y."/>
        </authorList>
    </citation>
    <scope>NUCLEOTIDE SEQUENCE [LARGE SCALE GENOMIC DNA]</scope>
    <source>
        <strain evidence="8 9">NFV-1</strain>
    </source>
</reference>
<keyword evidence="9" id="KW-1185">Reference proteome</keyword>
<name>A0ABS0GE87_9VIBR</name>
<accession>A0ABS0GE87</accession>